<sequence>MTRQNKQLLQTRRDEQDEPVAVPQVEGASTRASTRANTNADTDLSRPTRLGTCRTAPAHQDASRAAGSPPATTGSRSSGGSGGRSSCAPPIAAFGSWQPPLISTTLEADYMNDKIAELVTTSTGPITITAHSKLDTLVMSVAPAAPIVMAQVDDLPCPALERPVAVGKPAVAFADMEWVPEIVTASTRPALAGPGSVASRAPPPPPPPKEQQPAGQDMASMLIFAERGHVSLTPVADVGEPFWHYPVGSGVWPANVPPGAVILDILNENETDFPELDAPEETLAAPQEDPAVLPE</sequence>
<evidence type="ECO:0000313" key="3">
    <source>
        <dbReference type="Proteomes" id="UP000054350"/>
    </source>
</evidence>
<feature type="compositionally biased region" description="Acidic residues" evidence="1">
    <location>
        <begin position="271"/>
        <end position="280"/>
    </location>
</feature>
<dbReference type="EMBL" id="GG745346">
    <property type="protein sequence ID" value="KNE64946.1"/>
    <property type="molecule type" value="Genomic_DNA"/>
</dbReference>
<reference evidence="2 3" key="1">
    <citation type="submission" date="2009-11" db="EMBL/GenBank/DDBJ databases">
        <title>Annotation of Allomyces macrogynus ATCC 38327.</title>
        <authorList>
            <consortium name="The Broad Institute Genome Sequencing Platform"/>
            <person name="Russ C."/>
            <person name="Cuomo C."/>
            <person name="Burger G."/>
            <person name="Gray M.W."/>
            <person name="Holland P.W.H."/>
            <person name="King N."/>
            <person name="Lang F.B.F."/>
            <person name="Roger A.J."/>
            <person name="Ruiz-Trillo I."/>
            <person name="Young S.K."/>
            <person name="Zeng Q."/>
            <person name="Gargeya S."/>
            <person name="Fitzgerald M."/>
            <person name="Haas B."/>
            <person name="Abouelleil A."/>
            <person name="Alvarado L."/>
            <person name="Arachchi H.M."/>
            <person name="Berlin A."/>
            <person name="Chapman S.B."/>
            <person name="Gearin G."/>
            <person name="Goldberg J."/>
            <person name="Griggs A."/>
            <person name="Gujja S."/>
            <person name="Hansen M."/>
            <person name="Heiman D."/>
            <person name="Howarth C."/>
            <person name="Larimer J."/>
            <person name="Lui A."/>
            <person name="MacDonald P.J.P."/>
            <person name="McCowen C."/>
            <person name="Montmayeur A."/>
            <person name="Murphy C."/>
            <person name="Neiman D."/>
            <person name="Pearson M."/>
            <person name="Priest M."/>
            <person name="Roberts A."/>
            <person name="Saif S."/>
            <person name="Shea T."/>
            <person name="Sisk P."/>
            <person name="Stolte C."/>
            <person name="Sykes S."/>
            <person name="Wortman J."/>
            <person name="Nusbaum C."/>
            <person name="Birren B."/>
        </authorList>
    </citation>
    <scope>NUCLEOTIDE SEQUENCE [LARGE SCALE GENOMIC DNA]</scope>
    <source>
        <strain evidence="2 3">ATCC 38327</strain>
    </source>
</reference>
<reference evidence="3" key="2">
    <citation type="submission" date="2009-11" db="EMBL/GenBank/DDBJ databases">
        <title>The Genome Sequence of Allomyces macrogynus strain ATCC 38327.</title>
        <authorList>
            <consortium name="The Broad Institute Genome Sequencing Platform"/>
            <person name="Russ C."/>
            <person name="Cuomo C."/>
            <person name="Shea T."/>
            <person name="Young S.K."/>
            <person name="Zeng Q."/>
            <person name="Koehrsen M."/>
            <person name="Haas B."/>
            <person name="Borodovsky M."/>
            <person name="Guigo R."/>
            <person name="Alvarado L."/>
            <person name="Berlin A."/>
            <person name="Borenstein D."/>
            <person name="Chen Z."/>
            <person name="Engels R."/>
            <person name="Freedman E."/>
            <person name="Gellesch M."/>
            <person name="Goldberg J."/>
            <person name="Griggs A."/>
            <person name="Gujja S."/>
            <person name="Heiman D."/>
            <person name="Hepburn T."/>
            <person name="Howarth C."/>
            <person name="Jen D."/>
            <person name="Larson L."/>
            <person name="Lewis B."/>
            <person name="Mehta T."/>
            <person name="Park D."/>
            <person name="Pearson M."/>
            <person name="Roberts A."/>
            <person name="Saif S."/>
            <person name="Shenoy N."/>
            <person name="Sisk P."/>
            <person name="Stolte C."/>
            <person name="Sykes S."/>
            <person name="Walk T."/>
            <person name="White J."/>
            <person name="Yandava C."/>
            <person name="Burger G."/>
            <person name="Gray M.W."/>
            <person name="Holland P.W.H."/>
            <person name="King N."/>
            <person name="Lang F.B.F."/>
            <person name="Roger A.J."/>
            <person name="Ruiz-Trillo I."/>
            <person name="Lander E."/>
            <person name="Nusbaum C."/>
        </authorList>
    </citation>
    <scope>NUCLEOTIDE SEQUENCE [LARGE SCALE GENOMIC DNA]</scope>
    <source>
        <strain evidence="3">ATCC 38327</strain>
    </source>
</reference>
<feature type="region of interest" description="Disordered" evidence="1">
    <location>
        <begin position="271"/>
        <end position="295"/>
    </location>
</feature>
<proteinExistence type="predicted"/>
<evidence type="ECO:0000313" key="2">
    <source>
        <dbReference type="EMBL" id="KNE64946.1"/>
    </source>
</evidence>
<feature type="region of interest" description="Disordered" evidence="1">
    <location>
        <begin position="189"/>
        <end position="215"/>
    </location>
</feature>
<gene>
    <name evidence="2" type="ORF">AMAG_10611</name>
</gene>
<evidence type="ECO:0000256" key="1">
    <source>
        <dbReference type="SAM" id="MobiDB-lite"/>
    </source>
</evidence>
<dbReference type="AlphaFoldDB" id="A0A0L0SR14"/>
<feature type="compositionally biased region" description="Polar residues" evidence="1">
    <location>
        <begin position="30"/>
        <end position="42"/>
    </location>
</feature>
<feature type="compositionally biased region" description="Pro residues" evidence="1">
    <location>
        <begin position="201"/>
        <end position="210"/>
    </location>
</feature>
<accession>A0A0L0SR14</accession>
<feature type="region of interest" description="Disordered" evidence="1">
    <location>
        <begin position="1"/>
        <end position="87"/>
    </location>
</feature>
<feature type="compositionally biased region" description="Polar residues" evidence="1">
    <location>
        <begin position="1"/>
        <end position="10"/>
    </location>
</feature>
<name>A0A0L0SR14_ALLM3</name>
<protein>
    <submittedName>
        <fullName evidence="2">Uncharacterized protein</fullName>
    </submittedName>
</protein>
<dbReference type="VEuPathDB" id="FungiDB:AMAG_10611"/>
<organism evidence="2 3">
    <name type="scientific">Allomyces macrogynus (strain ATCC 38327)</name>
    <name type="common">Allomyces javanicus var. macrogynus</name>
    <dbReference type="NCBI Taxonomy" id="578462"/>
    <lineage>
        <taxon>Eukaryota</taxon>
        <taxon>Fungi</taxon>
        <taxon>Fungi incertae sedis</taxon>
        <taxon>Blastocladiomycota</taxon>
        <taxon>Blastocladiomycetes</taxon>
        <taxon>Blastocladiales</taxon>
        <taxon>Blastocladiaceae</taxon>
        <taxon>Allomyces</taxon>
    </lineage>
</organism>
<dbReference type="Proteomes" id="UP000054350">
    <property type="component" value="Unassembled WGS sequence"/>
</dbReference>
<dbReference type="OrthoDB" id="10544628at2759"/>
<keyword evidence="3" id="KW-1185">Reference proteome</keyword>